<dbReference type="EMBL" id="KN822163">
    <property type="protein sequence ID" value="KIM54069.1"/>
    <property type="molecule type" value="Genomic_DNA"/>
</dbReference>
<dbReference type="InParanoid" id="A0A0C3DCC9"/>
<reference evidence="1 2" key="1">
    <citation type="submission" date="2014-04" db="EMBL/GenBank/DDBJ databases">
        <authorList>
            <consortium name="DOE Joint Genome Institute"/>
            <person name="Kuo A."/>
            <person name="Kohler A."/>
            <person name="Nagy L.G."/>
            <person name="Floudas D."/>
            <person name="Copeland A."/>
            <person name="Barry K.W."/>
            <person name="Cichocki N."/>
            <person name="Veneault-Fourrey C."/>
            <person name="LaButti K."/>
            <person name="Lindquist E.A."/>
            <person name="Lipzen A."/>
            <person name="Lundell T."/>
            <person name="Morin E."/>
            <person name="Murat C."/>
            <person name="Sun H."/>
            <person name="Tunlid A."/>
            <person name="Henrissat B."/>
            <person name="Grigoriev I.V."/>
            <person name="Hibbett D.S."/>
            <person name="Martin F."/>
            <person name="Nordberg H.P."/>
            <person name="Cantor M.N."/>
            <person name="Hua S.X."/>
        </authorList>
    </citation>
    <scope>NUCLEOTIDE SEQUENCE [LARGE SCALE GENOMIC DNA]</scope>
    <source>
        <strain evidence="1 2">Foug A</strain>
    </source>
</reference>
<sequence length="59" mass="6215">MTTTTERISYHAVYFPLECSSIRVPSAANCLQALKAVGTSVSSLPTTVQHGASAVSFRA</sequence>
<dbReference type="Proteomes" id="UP000053989">
    <property type="component" value="Unassembled WGS sequence"/>
</dbReference>
<gene>
    <name evidence="1" type="ORF">SCLCIDRAFT_1222286</name>
</gene>
<evidence type="ECO:0000313" key="2">
    <source>
        <dbReference type="Proteomes" id="UP000053989"/>
    </source>
</evidence>
<accession>A0A0C3DCC9</accession>
<keyword evidence="2" id="KW-1185">Reference proteome</keyword>
<evidence type="ECO:0000313" key="1">
    <source>
        <dbReference type="EMBL" id="KIM54069.1"/>
    </source>
</evidence>
<organism evidence="1 2">
    <name type="scientific">Scleroderma citrinum Foug A</name>
    <dbReference type="NCBI Taxonomy" id="1036808"/>
    <lineage>
        <taxon>Eukaryota</taxon>
        <taxon>Fungi</taxon>
        <taxon>Dikarya</taxon>
        <taxon>Basidiomycota</taxon>
        <taxon>Agaricomycotina</taxon>
        <taxon>Agaricomycetes</taxon>
        <taxon>Agaricomycetidae</taxon>
        <taxon>Boletales</taxon>
        <taxon>Sclerodermatineae</taxon>
        <taxon>Sclerodermataceae</taxon>
        <taxon>Scleroderma</taxon>
    </lineage>
</organism>
<dbReference type="HOGENOM" id="CLU_2962188_0_0_1"/>
<reference evidence="2" key="2">
    <citation type="submission" date="2015-01" db="EMBL/GenBank/DDBJ databases">
        <title>Evolutionary Origins and Diversification of the Mycorrhizal Mutualists.</title>
        <authorList>
            <consortium name="DOE Joint Genome Institute"/>
            <consortium name="Mycorrhizal Genomics Consortium"/>
            <person name="Kohler A."/>
            <person name="Kuo A."/>
            <person name="Nagy L.G."/>
            <person name="Floudas D."/>
            <person name="Copeland A."/>
            <person name="Barry K.W."/>
            <person name="Cichocki N."/>
            <person name="Veneault-Fourrey C."/>
            <person name="LaButti K."/>
            <person name="Lindquist E.A."/>
            <person name="Lipzen A."/>
            <person name="Lundell T."/>
            <person name="Morin E."/>
            <person name="Murat C."/>
            <person name="Riley R."/>
            <person name="Ohm R."/>
            <person name="Sun H."/>
            <person name="Tunlid A."/>
            <person name="Henrissat B."/>
            <person name="Grigoriev I.V."/>
            <person name="Hibbett D.S."/>
            <person name="Martin F."/>
        </authorList>
    </citation>
    <scope>NUCLEOTIDE SEQUENCE [LARGE SCALE GENOMIC DNA]</scope>
    <source>
        <strain evidence="2">Foug A</strain>
    </source>
</reference>
<name>A0A0C3DCC9_9AGAM</name>
<protein>
    <submittedName>
        <fullName evidence="1">Uncharacterized protein</fullName>
    </submittedName>
</protein>
<proteinExistence type="predicted"/>
<dbReference type="AlphaFoldDB" id="A0A0C3DCC9"/>